<evidence type="ECO:0000256" key="4">
    <source>
        <dbReference type="ARBA" id="ARBA00022723"/>
    </source>
</evidence>
<keyword evidence="5 8" id="KW-0862">Zinc</keyword>
<comment type="caution">
    <text evidence="11">The sequence shown here is derived from an EMBL/GenBank/DDBJ whole genome shotgun (WGS) entry which is preliminary data.</text>
</comment>
<evidence type="ECO:0000256" key="9">
    <source>
        <dbReference type="PIRSR" id="PIRSR006113-1"/>
    </source>
</evidence>
<evidence type="ECO:0000313" key="11">
    <source>
        <dbReference type="EMBL" id="PIP40115.1"/>
    </source>
</evidence>
<feature type="binding site" evidence="10">
    <location>
        <position position="27"/>
    </location>
    <ligand>
        <name>Zn(2+)</name>
        <dbReference type="ChEBI" id="CHEBI:29105"/>
    </ligand>
</feature>
<comment type="catalytic activity">
    <reaction evidence="7 8">
        <text>7,8-dihydroneopterin 3'-triphosphate + H2O = 6-carboxy-5,6,7,8-tetrahydropterin + triphosphate + acetaldehyde + 2 H(+)</text>
        <dbReference type="Rhea" id="RHEA:27966"/>
        <dbReference type="ChEBI" id="CHEBI:15343"/>
        <dbReference type="ChEBI" id="CHEBI:15377"/>
        <dbReference type="ChEBI" id="CHEBI:15378"/>
        <dbReference type="ChEBI" id="CHEBI:18036"/>
        <dbReference type="ChEBI" id="CHEBI:58462"/>
        <dbReference type="ChEBI" id="CHEBI:61032"/>
        <dbReference type="EC" id="4.1.2.50"/>
    </reaction>
</comment>
<accession>A0A2H0A3T5</accession>
<gene>
    <name evidence="11" type="primary">queD</name>
    <name evidence="11" type="ORF">COX18_07760</name>
</gene>
<evidence type="ECO:0000256" key="2">
    <source>
        <dbReference type="ARBA" id="ARBA00008900"/>
    </source>
</evidence>
<dbReference type="PIRSF" id="PIRSF006113">
    <property type="entry name" value="PTP_synth"/>
    <property type="match status" value="1"/>
</dbReference>
<keyword evidence="8" id="KW-0671">Queuosine biosynthesis</keyword>
<feature type="binding site" evidence="10">
    <location>
        <position position="29"/>
    </location>
    <ligand>
        <name>Zn(2+)</name>
        <dbReference type="ChEBI" id="CHEBI:29105"/>
    </ligand>
</feature>
<evidence type="ECO:0000256" key="6">
    <source>
        <dbReference type="ARBA" id="ARBA00023239"/>
    </source>
</evidence>
<dbReference type="PANTHER" id="PTHR12589">
    <property type="entry name" value="PYRUVOYL TETRAHYDROBIOPTERIN SYNTHASE"/>
    <property type="match status" value="1"/>
</dbReference>
<feature type="active site" description="Proton acceptor" evidence="9">
    <location>
        <position position="23"/>
    </location>
</feature>
<evidence type="ECO:0000256" key="3">
    <source>
        <dbReference type="ARBA" id="ARBA00018141"/>
    </source>
</evidence>
<evidence type="ECO:0000256" key="7">
    <source>
        <dbReference type="ARBA" id="ARBA00048807"/>
    </source>
</evidence>
<feature type="active site" description="Charge relay system" evidence="9">
    <location>
        <position position="67"/>
    </location>
</feature>
<comment type="similarity">
    <text evidence="2 8">Belongs to the PTPS family. QueD subfamily.</text>
</comment>
<name>A0A2H0A3T5_9BACT</name>
<dbReference type="InterPro" id="IPR007115">
    <property type="entry name" value="6-PTP_synth/QueD"/>
</dbReference>
<evidence type="ECO:0000313" key="12">
    <source>
        <dbReference type="Proteomes" id="UP000231067"/>
    </source>
</evidence>
<comment type="cofactor">
    <cofactor evidence="8 10">
        <name>Zn(2+)</name>
        <dbReference type="ChEBI" id="CHEBI:29105"/>
    </cofactor>
    <text evidence="8 10">Binds 1 zinc ion per subunit.</text>
</comment>
<dbReference type="EC" id="4.-.-.-" evidence="8"/>
<protein>
    <recommendedName>
        <fullName evidence="3 8">6-carboxy-5,6,7,8-tetrahydropterin synthase</fullName>
        <ecNumber evidence="8">4.-.-.-</ecNumber>
    </recommendedName>
</protein>
<dbReference type="Pfam" id="PF01242">
    <property type="entry name" value="PTPS"/>
    <property type="match status" value="1"/>
</dbReference>
<dbReference type="Gene3D" id="3.30.479.10">
    <property type="entry name" value="6-pyruvoyl tetrahydropterin synthase/QueD"/>
    <property type="match status" value="1"/>
</dbReference>
<dbReference type="SUPFAM" id="SSF55620">
    <property type="entry name" value="Tetrahydrobiopterin biosynthesis enzymes-like"/>
    <property type="match status" value="1"/>
</dbReference>
<evidence type="ECO:0000256" key="1">
    <source>
        <dbReference type="ARBA" id="ARBA00005061"/>
    </source>
</evidence>
<evidence type="ECO:0000256" key="10">
    <source>
        <dbReference type="PIRSR" id="PIRSR006113-2"/>
    </source>
</evidence>
<dbReference type="Proteomes" id="UP000231067">
    <property type="component" value="Unassembled WGS sequence"/>
</dbReference>
<sequence length="121" mass="14005">MYEVLIEEEFSAAHHIQGYQGECQRLHGHNWRVQVIANSHALNKLGMVIDFREMEEATNKVIKPLDHQYLNELPEFSDKNPTSEIIAEHIYAQLKLLFPNIPVAKVLVWETPTKYGAYQMG</sequence>
<keyword evidence="4 8" id="KW-0479">Metal-binding</keyword>
<proteinExistence type="inferred from homology"/>
<dbReference type="EMBL" id="PCSH01000137">
    <property type="protein sequence ID" value="PIP40115.1"/>
    <property type="molecule type" value="Genomic_DNA"/>
</dbReference>
<dbReference type="InterPro" id="IPR038418">
    <property type="entry name" value="6-PTP_synth/QueD_sf"/>
</dbReference>
<feature type="binding site" evidence="10">
    <location>
        <position position="14"/>
    </location>
    <ligand>
        <name>Zn(2+)</name>
        <dbReference type="ChEBI" id="CHEBI:29105"/>
    </ligand>
</feature>
<feature type="active site" description="Charge relay system" evidence="9">
    <location>
        <position position="110"/>
    </location>
</feature>
<dbReference type="GO" id="GO:0046872">
    <property type="term" value="F:metal ion binding"/>
    <property type="evidence" value="ECO:0007669"/>
    <property type="project" value="UniProtKB-KW"/>
</dbReference>
<evidence type="ECO:0000256" key="8">
    <source>
        <dbReference type="PIRNR" id="PIRNR006113"/>
    </source>
</evidence>
<organism evidence="11 12">
    <name type="scientific">Candidatus Desantisbacteria bacterium CG23_combo_of_CG06-09_8_20_14_all_40_23</name>
    <dbReference type="NCBI Taxonomy" id="1974550"/>
    <lineage>
        <taxon>Bacteria</taxon>
        <taxon>Candidatus Desantisiibacteriota</taxon>
    </lineage>
</organism>
<reference evidence="11 12" key="1">
    <citation type="submission" date="2017-09" db="EMBL/GenBank/DDBJ databases">
        <title>Depth-based differentiation of microbial function through sediment-hosted aquifers and enrichment of novel symbionts in the deep terrestrial subsurface.</title>
        <authorList>
            <person name="Probst A.J."/>
            <person name="Ladd B."/>
            <person name="Jarett J.K."/>
            <person name="Geller-Mcgrath D.E."/>
            <person name="Sieber C.M."/>
            <person name="Emerson J.B."/>
            <person name="Anantharaman K."/>
            <person name="Thomas B.C."/>
            <person name="Malmstrom R."/>
            <person name="Stieglmeier M."/>
            <person name="Klingl A."/>
            <person name="Woyke T."/>
            <person name="Ryan C.M."/>
            <person name="Banfield J.F."/>
        </authorList>
    </citation>
    <scope>NUCLEOTIDE SEQUENCE [LARGE SCALE GENOMIC DNA]</scope>
    <source>
        <strain evidence="11">CG23_combo_of_CG06-09_8_20_14_all_40_23</strain>
    </source>
</reference>
<dbReference type="AlphaFoldDB" id="A0A2H0A3T5"/>
<evidence type="ECO:0000256" key="5">
    <source>
        <dbReference type="ARBA" id="ARBA00022833"/>
    </source>
</evidence>
<dbReference type="GO" id="GO:0070497">
    <property type="term" value="F:6-carboxytetrahydropterin synthase activity"/>
    <property type="evidence" value="ECO:0007669"/>
    <property type="project" value="UniProtKB-EC"/>
</dbReference>
<dbReference type="NCBIfam" id="TIGR03367">
    <property type="entry name" value="queuosine_QueD"/>
    <property type="match status" value="1"/>
</dbReference>
<dbReference type="PANTHER" id="PTHR12589:SF7">
    <property type="entry name" value="6-PYRUVOYL TETRAHYDROBIOPTERIN SYNTHASE"/>
    <property type="match status" value="1"/>
</dbReference>
<dbReference type="GO" id="GO:0008616">
    <property type="term" value="P:tRNA queuosine(34) biosynthetic process"/>
    <property type="evidence" value="ECO:0007669"/>
    <property type="project" value="UniProtKB-KW"/>
</dbReference>
<comment type="pathway">
    <text evidence="1 8">Purine metabolism; 7-cyano-7-deazaguanine biosynthesis.</text>
</comment>
<dbReference type="UniPathway" id="UPA00391"/>
<keyword evidence="6 8" id="KW-0456">Lyase</keyword>